<sequence length="133" mass="15125">MNARDLQHVGKLSWALDVDADFAVAGNSDKCDVVAVAEIEMNSISGIDLRLAEWTVTHDDIAGSQACLHRQDFPQRHARREVAPRVHLINEALRFREFGACQLIQFSRRGSLLQRSFPHLRAPFHARRKARNE</sequence>
<protein>
    <submittedName>
        <fullName evidence="1">Uncharacterized protein</fullName>
    </submittedName>
</protein>
<organism evidence="1 2">
    <name type="scientific">Caballeronia terrestris</name>
    <dbReference type="NCBI Taxonomy" id="1226301"/>
    <lineage>
        <taxon>Bacteria</taxon>
        <taxon>Pseudomonadati</taxon>
        <taxon>Pseudomonadota</taxon>
        <taxon>Betaproteobacteria</taxon>
        <taxon>Burkholderiales</taxon>
        <taxon>Burkholderiaceae</taxon>
        <taxon>Caballeronia</taxon>
    </lineage>
</organism>
<reference evidence="1" key="1">
    <citation type="submission" date="2016-01" db="EMBL/GenBank/DDBJ databases">
        <authorList>
            <person name="Peeters C."/>
        </authorList>
    </citation>
    <scope>NUCLEOTIDE SEQUENCE [LARGE SCALE GENOMIC DNA]</scope>
    <source>
        <strain evidence="1">LMG 22937</strain>
    </source>
</reference>
<dbReference type="Proteomes" id="UP000054925">
    <property type="component" value="Unassembled WGS sequence"/>
</dbReference>
<name>A0A158KYU1_9BURK</name>
<dbReference type="EMBL" id="FCOL02000219">
    <property type="protein sequence ID" value="SAL86145.1"/>
    <property type="molecule type" value="Genomic_DNA"/>
</dbReference>
<dbReference type="AlphaFoldDB" id="A0A158KYU1"/>
<evidence type="ECO:0000313" key="1">
    <source>
        <dbReference type="EMBL" id="SAL86145.1"/>
    </source>
</evidence>
<keyword evidence="2" id="KW-1185">Reference proteome</keyword>
<proteinExistence type="predicted"/>
<evidence type="ECO:0000313" key="2">
    <source>
        <dbReference type="Proteomes" id="UP000054925"/>
    </source>
</evidence>
<comment type="caution">
    <text evidence="1">The sequence shown here is derived from an EMBL/GenBank/DDBJ whole genome shotgun (WGS) entry which is preliminary data.</text>
</comment>
<gene>
    <name evidence="1" type="ORF">AWB67_07126</name>
</gene>
<accession>A0A158KYU1</accession>